<keyword evidence="10" id="KW-1185">Reference proteome</keyword>
<dbReference type="Pfam" id="PF00753">
    <property type="entry name" value="Lactamase_B"/>
    <property type="match status" value="1"/>
</dbReference>
<feature type="binding site" evidence="7">
    <location>
        <position position="126"/>
    </location>
    <ligand>
        <name>Zn(2+)</name>
        <dbReference type="ChEBI" id="CHEBI:29105"/>
        <label>1</label>
    </ligand>
</feature>
<comment type="caution">
    <text evidence="9">The sequence shown here is derived from an EMBL/GenBank/DDBJ whole genome shotgun (WGS) entry which is preliminary data.</text>
</comment>
<feature type="domain" description="Metallo-beta-lactamase" evidence="8">
    <location>
        <begin position="11"/>
        <end position="164"/>
    </location>
</feature>
<name>A0ABS7TC46_9GAMM</name>
<comment type="pathway">
    <text evidence="2 7">Secondary metabolite metabolism; methylglyoxal degradation; (R)-lactate from methylglyoxal: step 2/2.</text>
</comment>
<dbReference type="HAMAP" id="MF_01374">
    <property type="entry name" value="Glyoxalase_2"/>
    <property type="match status" value="1"/>
</dbReference>
<dbReference type="InterPro" id="IPR036866">
    <property type="entry name" value="RibonucZ/Hydroxyglut_hydro"/>
</dbReference>
<evidence type="ECO:0000256" key="4">
    <source>
        <dbReference type="ARBA" id="ARBA00022723"/>
    </source>
</evidence>
<dbReference type="InterPro" id="IPR001279">
    <property type="entry name" value="Metallo-B-lactamas"/>
</dbReference>
<feature type="binding site" evidence="7">
    <location>
        <position position="109"/>
    </location>
    <ligand>
        <name>Zn(2+)</name>
        <dbReference type="ChEBI" id="CHEBI:29105"/>
        <label>1</label>
    </ligand>
</feature>
<organism evidence="9 10">
    <name type="scientific">Thermomonas beijingensis</name>
    <dbReference type="NCBI Taxonomy" id="2872701"/>
    <lineage>
        <taxon>Bacteria</taxon>
        <taxon>Pseudomonadati</taxon>
        <taxon>Pseudomonadota</taxon>
        <taxon>Gammaproteobacteria</taxon>
        <taxon>Lysobacterales</taxon>
        <taxon>Lysobacteraceae</taxon>
        <taxon>Thermomonas</taxon>
    </lineage>
</organism>
<evidence type="ECO:0000313" key="10">
    <source>
        <dbReference type="Proteomes" id="UP001430290"/>
    </source>
</evidence>
<accession>A0ABS7TC46</accession>
<comment type="function">
    <text evidence="7">Thiolesterase that catalyzes the hydrolysis of S-D-lactoyl-glutathione to form glutathione and D-lactic acid.</text>
</comment>
<dbReference type="GO" id="GO:0004416">
    <property type="term" value="F:hydroxyacylglutathione hydrolase activity"/>
    <property type="evidence" value="ECO:0007669"/>
    <property type="project" value="UniProtKB-EC"/>
</dbReference>
<dbReference type="RefSeq" id="WP_223626847.1">
    <property type="nucleotide sequence ID" value="NZ_JAIQDJ010000001.1"/>
</dbReference>
<dbReference type="Proteomes" id="UP001430290">
    <property type="component" value="Unassembled WGS sequence"/>
</dbReference>
<dbReference type="InterPro" id="IPR035680">
    <property type="entry name" value="Clx_II_MBL"/>
</dbReference>
<dbReference type="PIRSF" id="PIRSF005457">
    <property type="entry name" value="Glx"/>
    <property type="match status" value="1"/>
</dbReference>
<dbReference type="SUPFAM" id="SSF56281">
    <property type="entry name" value="Metallo-hydrolase/oxidoreductase"/>
    <property type="match status" value="1"/>
</dbReference>
<feature type="binding site" evidence="7">
    <location>
        <position position="57"/>
    </location>
    <ligand>
        <name>Zn(2+)</name>
        <dbReference type="ChEBI" id="CHEBI:29105"/>
        <label>2</label>
    </ligand>
</feature>
<gene>
    <name evidence="7 9" type="primary">gloB</name>
    <name evidence="9" type="ORF">K7B09_03605</name>
</gene>
<dbReference type="PANTHER" id="PTHR43705">
    <property type="entry name" value="HYDROXYACYLGLUTATHIONE HYDROLASE"/>
    <property type="match status" value="1"/>
</dbReference>
<proteinExistence type="inferred from homology"/>
<evidence type="ECO:0000256" key="5">
    <source>
        <dbReference type="ARBA" id="ARBA00022801"/>
    </source>
</evidence>
<reference evidence="9" key="1">
    <citation type="submission" date="2021-09" db="EMBL/GenBank/DDBJ databases">
        <authorList>
            <person name="Wu T."/>
            <person name="Guo S.Z."/>
        </authorList>
    </citation>
    <scope>NUCLEOTIDE SEQUENCE</scope>
    <source>
        <strain evidence="9">RSS-23</strain>
    </source>
</reference>
<evidence type="ECO:0000256" key="6">
    <source>
        <dbReference type="ARBA" id="ARBA00022833"/>
    </source>
</evidence>
<dbReference type="Pfam" id="PF16123">
    <property type="entry name" value="HAGH_C"/>
    <property type="match status" value="1"/>
</dbReference>
<evidence type="ECO:0000313" key="9">
    <source>
        <dbReference type="EMBL" id="MBZ4185409.1"/>
    </source>
</evidence>
<feature type="binding site" evidence="7">
    <location>
        <position position="126"/>
    </location>
    <ligand>
        <name>Zn(2+)</name>
        <dbReference type="ChEBI" id="CHEBI:29105"/>
        <label>2</label>
    </ligand>
</feature>
<dbReference type="EMBL" id="JAIQDJ010000001">
    <property type="protein sequence ID" value="MBZ4185409.1"/>
    <property type="molecule type" value="Genomic_DNA"/>
</dbReference>
<evidence type="ECO:0000256" key="3">
    <source>
        <dbReference type="ARBA" id="ARBA00006759"/>
    </source>
</evidence>
<dbReference type="InterPro" id="IPR032282">
    <property type="entry name" value="HAGH_C"/>
</dbReference>
<dbReference type="InterPro" id="IPR050110">
    <property type="entry name" value="Glyoxalase_II_hydrolase"/>
</dbReference>
<dbReference type="Gene3D" id="3.60.15.10">
    <property type="entry name" value="Ribonuclease Z/Hydroxyacylglutathione hydrolase-like"/>
    <property type="match status" value="1"/>
</dbReference>
<evidence type="ECO:0000259" key="8">
    <source>
        <dbReference type="SMART" id="SM00849"/>
    </source>
</evidence>
<evidence type="ECO:0000256" key="7">
    <source>
        <dbReference type="HAMAP-Rule" id="MF_01374"/>
    </source>
</evidence>
<sequence>MNLHALAAFDDNYIWLLRDASGRALVVDPGDATPVLAAIGDGPAPHAIVITHHHSDHIGGLPALLARWPDTPVFAPDDARIVHATQRVSEGQVLAIGPWQFRVLAVPGHTRSHLAYVGEDLLFCGDTLFSLGCGRLFEGTPAQMHASLSKLAALPGDTRVCCAHEYTLANAAFALVVDADNPALQQRVKEIHVLRSSGHPSLPVRLDTERACNPFLRCHAAGVRAAVQQHAGMALPDETAVFAALRAWKDGFAG</sequence>
<feature type="binding site" evidence="7">
    <location>
        <position position="54"/>
    </location>
    <ligand>
        <name>Zn(2+)</name>
        <dbReference type="ChEBI" id="CHEBI:29105"/>
        <label>1</label>
    </ligand>
</feature>
<comment type="subunit">
    <text evidence="7">Monomer.</text>
</comment>
<comment type="cofactor">
    <cofactor evidence="7">
        <name>Zn(2+)</name>
        <dbReference type="ChEBI" id="CHEBI:29105"/>
    </cofactor>
    <text evidence="7">Binds 2 Zn(2+) ions per subunit.</text>
</comment>
<dbReference type="EC" id="3.1.2.6" evidence="7"/>
<feature type="binding site" evidence="7">
    <location>
        <position position="164"/>
    </location>
    <ligand>
        <name>Zn(2+)</name>
        <dbReference type="ChEBI" id="CHEBI:29105"/>
        <label>2</label>
    </ligand>
</feature>
<comment type="similarity">
    <text evidence="3 7">Belongs to the metallo-beta-lactamase superfamily. Glyoxalase II family.</text>
</comment>
<keyword evidence="5 7" id="KW-0378">Hydrolase</keyword>
<feature type="binding site" evidence="7">
    <location>
        <position position="52"/>
    </location>
    <ligand>
        <name>Zn(2+)</name>
        <dbReference type="ChEBI" id="CHEBI:29105"/>
        <label>1</label>
    </ligand>
</feature>
<dbReference type="InterPro" id="IPR017782">
    <property type="entry name" value="Hydroxyacylglutathione_Hdrlase"/>
</dbReference>
<dbReference type="PANTHER" id="PTHR43705:SF1">
    <property type="entry name" value="HYDROXYACYLGLUTATHIONE HYDROLASE GLOB"/>
    <property type="match status" value="1"/>
</dbReference>
<protein>
    <recommendedName>
        <fullName evidence="7">Hydroxyacylglutathione hydrolase</fullName>
        <ecNumber evidence="7">3.1.2.6</ecNumber>
    </recommendedName>
    <alternativeName>
        <fullName evidence="7">Glyoxalase II</fullName>
        <shortName evidence="7">Glx II</shortName>
    </alternativeName>
</protein>
<evidence type="ECO:0000256" key="2">
    <source>
        <dbReference type="ARBA" id="ARBA00004963"/>
    </source>
</evidence>
<keyword evidence="4 7" id="KW-0479">Metal-binding</keyword>
<feature type="binding site" evidence="7">
    <location>
        <position position="56"/>
    </location>
    <ligand>
        <name>Zn(2+)</name>
        <dbReference type="ChEBI" id="CHEBI:29105"/>
        <label>2</label>
    </ligand>
</feature>
<dbReference type="SMART" id="SM00849">
    <property type="entry name" value="Lactamase_B"/>
    <property type="match status" value="1"/>
</dbReference>
<evidence type="ECO:0000256" key="1">
    <source>
        <dbReference type="ARBA" id="ARBA00001623"/>
    </source>
</evidence>
<dbReference type="NCBIfam" id="TIGR03413">
    <property type="entry name" value="GSH_gloB"/>
    <property type="match status" value="1"/>
</dbReference>
<keyword evidence="6 7" id="KW-0862">Zinc</keyword>
<comment type="catalytic activity">
    <reaction evidence="1 7">
        <text>an S-(2-hydroxyacyl)glutathione + H2O = a 2-hydroxy carboxylate + glutathione + H(+)</text>
        <dbReference type="Rhea" id="RHEA:21864"/>
        <dbReference type="ChEBI" id="CHEBI:15377"/>
        <dbReference type="ChEBI" id="CHEBI:15378"/>
        <dbReference type="ChEBI" id="CHEBI:57925"/>
        <dbReference type="ChEBI" id="CHEBI:58896"/>
        <dbReference type="ChEBI" id="CHEBI:71261"/>
        <dbReference type="EC" id="3.1.2.6"/>
    </reaction>
</comment>
<dbReference type="CDD" id="cd07723">
    <property type="entry name" value="hydroxyacylglutathione_hydrolase_MBL-fold"/>
    <property type="match status" value="1"/>
</dbReference>